<evidence type="ECO:0000313" key="4">
    <source>
        <dbReference type="EMBL" id="KPA77219.1"/>
    </source>
</evidence>
<dbReference type="OrthoDB" id="285219at2759"/>
<dbReference type="OMA" id="TPECARC"/>
<dbReference type="Pfam" id="PF19026">
    <property type="entry name" value="UBA_HYPK"/>
    <property type="match status" value="1"/>
</dbReference>
<protein>
    <recommendedName>
        <fullName evidence="3">Nascent polypeptide-associated complex subunit alpha-like UBA domain-containing protein</fullName>
    </recommendedName>
</protein>
<dbReference type="EMBL" id="LGTL01000017">
    <property type="protein sequence ID" value="KPA77219.1"/>
    <property type="molecule type" value="Genomic_DNA"/>
</dbReference>
<gene>
    <name evidence="4" type="ORF">ABB37_07126</name>
</gene>
<keyword evidence="5" id="KW-1185">Reference proteome</keyword>
<feature type="compositionally biased region" description="Polar residues" evidence="2">
    <location>
        <begin position="1"/>
        <end position="21"/>
    </location>
</feature>
<dbReference type="GeneID" id="26907412"/>
<feature type="domain" description="Nascent polypeptide-associated complex subunit alpha-like UBA" evidence="3">
    <location>
        <begin position="64"/>
        <end position="101"/>
    </location>
</feature>
<sequence length="109" mass="11817">MTRSADVQRSMNDVSGNGQAEKTSKLRTFDQTALQARMAKLRAEIAQKEEAEAQREREVVSRSVADADVEVVADALHVPTGVAKRQLQEKNGDVTAVLREAVGLGKARA</sequence>
<proteinExistence type="predicted"/>
<keyword evidence="1" id="KW-0175">Coiled coil</keyword>
<dbReference type="Proteomes" id="UP000037923">
    <property type="component" value="Unassembled WGS sequence"/>
</dbReference>
<accession>A0A0M9FW71</accession>
<name>A0A0M9FW71_LEPPY</name>
<feature type="coiled-coil region" evidence="1">
    <location>
        <begin position="31"/>
        <end position="58"/>
    </location>
</feature>
<comment type="caution">
    <text evidence="4">The sequence shown here is derived from an EMBL/GenBank/DDBJ whole genome shotgun (WGS) entry which is preliminary data.</text>
</comment>
<evidence type="ECO:0000313" key="5">
    <source>
        <dbReference type="Proteomes" id="UP000037923"/>
    </source>
</evidence>
<organism evidence="4 5">
    <name type="scientific">Leptomonas pyrrhocoris</name>
    <name type="common">Firebug parasite</name>
    <dbReference type="NCBI Taxonomy" id="157538"/>
    <lineage>
        <taxon>Eukaryota</taxon>
        <taxon>Discoba</taxon>
        <taxon>Euglenozoa</taxon>
        <taxon>Kinetoplastea</taxon>
        <taxon>Metakinetoplastina</taxon>
        <taxon>Trypanosomatida</taxon>
        <taxon>Trypanosomatidae</taxon>
        <taxon>Leishmaniinae</taxon>
        <taxon>Leptomonas</taxon>
    </lineage>
</organism>
<dbReference type="InterPro" id="IPR044034">
    <property type="entry name" value="NAC-like_UBA"/>
</dbReference>
<dbReference type="VEuPathDB" id="TriTrypDB:LpyrH10_17_0580"/>
<evidence type="ECO:0000256" key="1">
    <source>
        <dbReference type="SAM" id="Coils"/>
    </source>
</evidence>
<evidence type="ECO:0000256" key="2">
    <source>
        <dbReference type="SAM" id="MobiDB-lite"/>
    </source>
</evidence>
<feature type="region of interest" description="Disordered" evidence="2">
    <location>
        <begin position="1"/>
        <end position="29"/>
    </location>
</feature>
<evidence type="ECO:0000259" key="3">
    <source>
        <dbReference type="Pfam" id="PF19026"/>
    </source>
</evidence>
<reference evidence="4 5" key="1">
    <citation type="submission" date="2015-07" db="EMBL/GenBank/DDBJ databases">
        <title>High-quality genome of monoxenous trypanosomatid Leptomonas pyrrhocoris.</title>
        <authorList>
            <person name="Flegontov P."/>
            <person name="Butenko A."/>
            <person name="Firsov S."/>
            <person name="Vlcek C."/>
            <person name="Logacheva M.D."/>
            <person name="Field M."/>
            <person name="Filatov D."/>
            <person name="Flegontova O."/>
            <person name="Gerasimov E."/>
            <person name="Jackson A.P."/>
            <person name="Kelly S."/>
            <person name="Opperdoes F."/>
            <person name="O'Reilly A."/>
            <person name="Votypka J."/>
            <person name="Yurchenko V."/>
            <person name="Lukes J."/>
        </authorList>
    </citation>
    <scope>NUCLEOTIDE SEQUENCE [LARGE SCALE GENOMIC DNA]</scope>
    <source>
        <strain evidence="4">H10</strain>
    </source>
</reference>
<dbReference type="RefSeq" id="XP_015655658.1">
    <property type="nucleotide sequence ID" value="XM_015805652.1"/>
</dbReference>
<dbReference type="AlphaFoldDB" id="A0A0M9FW71"/>